<sequence length="78" mass="9201">MKTKDTIITKIRNIQQAGSINILTEMYLQDQLVIKISLWPEEGTYTNMERDHLEGERRHGKKLLIETVLHLELAIDRR</sequence>
<dbReference type="EMBL" id="OU895880">
    <property type="protein sequence ID" value="CAG9811916.1"/>
    <property type="molecule type" value="Genomic_DNA"/>
</dbReference>
<name>A0A9N9S789_9DIPT</name>
<dbReference type="AlphaFoldDB" id="A0A9N9S789"/>
<evidence type="ECO:0000313" key="1">
    <source>
        <dbReference type="EMBL" id="CAG9811916.1"/>
    </source>
</evidence>
<protein>
    <submittedName>
        <fullName evidence="1">Uncharacterized protein</fullName>
    </submittedName>
</protein>
<gene>
    <name evidence="1" type="ORF">CHIRRI_LOCUS14723</name>
</gene>
<keyword evidence="2" id="KW-1185">Reference proteome</keyword>
<dbReference type="Proteomes" id="UP001153620">
    <property type="component" value="Chromosome 4"/>
</dbReference>
<reference evidence="1" key="1">
    <citation type="submission" date="2022-01" db="EMBL/GenBank/DDBJ databases">
        <authorList>
            <person name="King R."/>
        </authorList>
    </citation>
    <scope>NUCLEOTIDE SEQUENCE</scope>
</reference>
<accession>A0A9N9S789</accession>
<evidence type="ECO:0000313" key="2">
    <source>
        <dbReference type="Proteomes" id="UP001153620"/>
    </source>
</evidence>
<proteinExistence type="predicted"/>
<reference evidence="1" key="2">
    <citation type="submission" date="2022-10" db="EMBL/GenBank/DDBJ databases">
        <authorList>
            <consortium name="ENA_rothamsted_submissions"/>
            <consortium name="culmorum"/>
            <person name="King R."/>
        </authorList>
    </citation>
    <scope>NUCLEOTIDE SEQUENCE</scope>
</reference>
<organism evidence="1 2">
    <name type="scientific">Chironomus riparius</name>
    <dbReference type="NCBI Taxonomy" id="315576"/>
    <lineage>
        <taxon>Eukaryota</taxon>
        <taxon>Metazoa</taxon>
        <taxon>Ecdysozoa</taxon>
        <taxon>Arthropoda</taxon>
        <taxon>Hexapoda</taxon>
        <taxon>Insecta</taxon>
        <taxon>Pterygota</taxon>
        <taxon>Neoptera</taxon>
        <taxon>Endopterygota</taxon>
        <taxon>Diptera</taxon>
        <taxon>Nematocera</taxon>
        <taxon>Chironomoidea</taxon>
        <taxon>Chironomidae</taxon>
        <taxon>Chironominae</taxon>
        <taxon>Chironomus</taxon>
    </lineage>
</organism>